<name>A0ABW1EBS4_9BACT</name>
<dbReference type="Pfam" id="PF01408">
    <property type="entry name" value="GFO_IDH_MocA"/>
    <property type="match status" value="1"/>
</dbReference>
<keyword evidence="5" id="KW-1185">Reference proteome</keyword>
<dbReference type="PANTHER" id="PTHR43818:SF5">
    <property type="entry name" value="OXIDOREDUCTASE FAMILY PROTEIN"/>
    <property type="match status" value="1"/>
</dbReference>
<evidence type="ECO:0000313" key="4">
    <source>
        <dbReference type="EMBL" id="MFC5860665.1"/>
    </source>
</evidence>
<feature type="domain" description="Gfo/Idh/MocA-like oxidoreductase C-terminal" evidence="3">
    <location>
        <begin position="223"/>
        <end position="399"/>
    </location>
</feature>
<proteinExistence type="predicted"/>
<dbReference type="EMBL" id="JBHSPH010000001">
    <property type="protein sequence ID" value="MFC5860665.1"/>
    <property type="molecule type" value="Genomic_DNA"/>
</dbReference>
<evidence type="ECO:0000256" key="1">
    <source>
        <dbReference type="SAM" id="SignalP"/>
    </source>
</evidence>
<dbReference type="Gene3D" id="3.40.50.720">
    <property type="entry name" value="NAD(P)-binding Rossmann-like Domain"/>
    <property type="match status" value="1"/>
</dbReference>
<evidence type="ECO:0000259" key="3">
    <source>
        <dbReference type="Pfam" id="PF02894"/>
    </source>
</evidence>
<evidence type="ECO:0000313" key="5">
    <source>
        <dbReference type="Proteomes" id="UP001596091"/>
    </source>
</evidence>
<sequence>MSNQPFATTRRSFLVASGLTALASARAFGANDTLRVGVIGAGQRMDTLLNCAEKSGPHEIVAVADPYKPHREEVLKREPAAGAILHIDYREVLDNHSIDTVFIATPDHWHVRIAADALAAGKDVYLEKPVTHTIEEGETLRKAVRSSKQILQCGMQQRSWIHFRDAARMIRAGEIGRVLQVRTYWWQNYQRASAPGSARTGSFNMADLDWKQWLGSAPDQPFNEDRFYRWRWYWNFGGGAMTDLFTHWIDVVHMTLGSDSPSHVFMLGDKYHFQEWDCPDTVQAALRYPAPSAAEPATIAQPSPFDVVYEGMMASSIDDGGLEFRGTDATLKINRSGMSLFREGVHGDINPVLTERSTGDGTVTHMQNFFECVRSRKEPNAPVEAGISAAHASHLCNQAYHGNGQWSQ</sequence>
<keyword evidence="1" id="KW-0732">Signal</keyword>
<feature type="signal peptide" evidence="1">
    <location>
        <begin position="1"/>
        <end position="29"/>
    </location>
</feature>
<dbReference type="InterPro" id="IPR006311">
    <property type="entry name" value="TAT_signal"/>
</dbReference>
<feature type="domain" description="Gfo/Idh/MocA-like oxidoreductase N-terminal" evidence="2">
    <location>
        <begin position="34"/>
        <end position="154"/>
    </location>
</feature>
<dbReference type="InterPro" id="IPR004104">
    <property type="entry name" value="Gfo/Idh/MocA-like_OxRdtase_C"/>
</dbReference>
<dbReference type="Proteomes" id="UP001596091">
    <property type="component" value="Unassembled WGS sequence"/>
</dbReference>
<dbReference type="PROSITE" id="PS51318">
    <property type="entry name" value="TAT"/>
    <property type="match status" value="1"/>
</dbReference>
<dbReference type="Gene3D" id="3.30.360.10">
    <property type="entry name" value="Dihydrodipicolinate Reductase, domain 2"/>
    <property type="match status" value="1"/>
</dbReference>
<comment type="caution">
    <text evidence="4">The sequence shown here is derived from an EMBL/GenBank/DDBJ whole genome shotgun (WGS) entry which is preliminary data.</text>
</comment>
<feature type="chain" id="PRO_5045378343" evidence="1">
    <location>
        <begin position="30"/>
        <end position="408"/>
    </location>
</feature>
<dbReference type="RefSeq" id="WP_263335403.1">
    <property type="nucleotide sequence ID" value="NZ_JAGSYH010000002.1"/>
</dbReference>
<dbReference type="InterPro" id="IPR036291">
    <property type="entry name" value="NAD(P)-bd_dom_sf"/>
</dbReference>
<protein>
    <submittedName>
        <fullName evidence="4">Gfo/Idh/MocA family protein</fullName>
    </submittedName>
</protein>
<evidence type="ECO:0000259" key="2">
    <source>
        <dbReference type="Pfam" id="PF01408"/>
    </source>
</evidence>
<dbReference type="SUPFAM" id="SSF51735">
    <property type="entry name" value="NAD(P)-binding Rossmann-fold domains"/>
    <property type="match status" value="1"/>
</dbReference>
<dbReference type="Pfam" id="PF02894">
    <property type="entry name" value="GFO_IDH_MocA_C"/>
    <property type="match status" value="1"/>
</dbReference>
<dbReference type="SUPFAM" id="SSF55347">
    <property type="entry name" value="Glyceraldehyde-3-phosphate dehydrogenase-like, C-terminal domain"/>
    <property type="match status" value="1"/>
</dbReference>
<reference evidence="5" key="1">
    <citation type="journal article" date="2019" name="Int. J. Syst. Evol. Microbiol.">
        <title>The Global Catalogue of Microorganisms (GCM) 10K type strain sequencing project: providing services to taxonomists for standard genome sequencing and annotation.</title>
        <authorList>
            <consortium name="The Broad Institute Genomics Platform"/>
            <consortium name="The Broad Institute Genome Sequencing Center for Infectious Disease"/>
            <person name="Wu L."/>
            <person name="Ma J."/>
        </authorList>
    </citation>
    <scope>NUCLEOTIDE SEQUENCE [LARGE SCALE GENOMIC DNA]</scope>
    <source>
        <strain evidence="5">JCM 4087</strain>
    </source>
</reference>
<dbReference type="InterPro" id="IPR000683">
    <property type="entry name" value="Gfo/Idh/MocA-like_OxRdtase_N"/>
</dbReference>
<gene>
    <name evidence="4" type="ORF">ACFPT7_00005</name>
</gene>
<organism evidence="4 5">
    <name type="scientific">Acidicapsa dinghuensis</name>
    <dbReference type="NCBI Taxonomy" id="2218256"/>
    <lineage>
        <taxon>Bacteria</taxon>
        <taxon>Pseudomonadati</taxon>
        <taxon>Acidobacteriota</taxon>
        <taxon>Terriglobia</taxon>
        <taxon>Terriglobales</taxon>
        <taxon>Acidobacteriaceae</taxon>
        <taxon>Acidicapsa</taxon>
    </lineage>
</organism>
<accession>A0ABW1EBS4</accession>
<dbReference type="PANTHER" id="PTHR43818">
    <property type="entry name" value="BCDNA.GH03377"/>
    <property type="match status" value="1"/>
</dbReference>
<dbReference type="InterPro" id="IPR050463">
    <property type="entry name" value="Gfo/Idh/MocA_oxidrdct_glycsds"/>
</dbReference>